<gene>
    <name evidence="1" type="ORF">TanjilG_04362</name>
</gene>
<dbReference type="InterPro" id="IPR010417">
    <property type="entry name" value="Embryo-specific_ATS3"/>
</dbReference>
<dbReference type="InterPro" id="IPR011012">
    <property type="entry name" value="Longin-like_dom_sf"/>
</dbReference>
<dbReference type="Pfam" id="PF06232">
    <property type="entry name" value="ATS3"/>
    <property type="match status" value="2"/>
</dbReference>
<evidence type="ECO:0000313" key="2">
    <source>
        <dbReference type="Proteomes" id="UP000188354"/>
    </source>
</evidence>
<accession>A0A4P1RQ88</accession>
<sequence length="288" mass="32216">FHGVPAEERLHWRSFLVKLGADNLKGIKNEELLVACHKSVYIVYTVLGDVSIFVVGKDEYDELALSEVILVITSAVKDVCGKPPSERLFLDKYGRICLCLDEIVWKADRCYYTANIKTSCSSPSYTGNQISVAFGDTYGNQMKMKMDFLISIITFFIISSFSQANPIASIPQPNQSFNPNQILNQNQGSSCSYTVTIKTSCSSPSQTRDQISLAFGDAYGYQVYAPRLDDPYSRTFERNGYDGWVPESVTVSSYNYRPVSFYYNTGIPYGVWYGFDYCHGSSASTSAM</sequence>
<organism evidence="1 2">
    <name type="scientific">Lupinus angustifolius</name>
    <name type="common">Narrow-leaved blue lupine</name>
    <dbReference type="NCBI Taxonomy" id="3871"/>
    <lineage>
        <taxon>Eukaryota</taxon>
        <taxon>Viridiplantae</taxon>
        <taxon>Streptophyta</taxon>
        <taxon>Embryophyta</taxon>
        <taxon>Tracheophyta</taxon>
        <taxon>Spermatophyta</taxon>
        <taxon>Magnoliopsida</taxon>
        <taxon>eudicotyledons</taxon>
        <taxon>Gunneridae</taxon>
        <taxon>Pentapetalae</taxon>
        <taxon>rosids</taxon>
        <taxon>fabids</taxon>
        <taxon>Fabales</taxon>
        <taxon>Fabaceae</taxon>
        <taxon>Papilionoideae</taxon>
        <taxon>50 kb inversion clade</taxon>
        <taxon>genistoids sensu lato</taxon>
        <taxon>core genistoids</taxon>
        <taxon>Genisteae</taxon>
        <taxon>Lupinus</taxon>
    </lineage>
</organism>
<proteinExistence type="predicted"/>
<dbReference type="PANTHER" id="PTHR31718:SF31">
    <property type="entry name" value="OS01G0172800 PROTEIN"/>
    <property type="match status" value="1"/>
</dbReference>
<feature type="non-terminal residue" evidence="1">
    <location>
        <position position="1"/>
    </location>
</feature>
<protein>
    <submittedName>
        <fullName evidence="1">Uncharacterized protein</fullName>
    </submittedName>
</protein>
<evidence type="ECO:0000313" key="1">
    <source>
        <dbReference type="EMBL" id="OIW15827.1"/>
    </source>
</evidence>
<dbReference type="InterPro" id="IPR036392">
    <property type="entry name" value="PLAT/LH2_dom_sf"/>
</dbReference>
<dbReference type="STRING" id="3871.A0A4P1RQ88"/>
<keyword evidence="2" id="KW-1185">Reference proteome</keyword>
<name>A0A4P1RQ88_LUPAN</name>
<dbReference type="Gramene" id="OIW15827">
    <property type="protein sequence ID" value="OIW15827"/>
    <property type="gene ID" value="TanjilG_04362"/>
</dbReference>
<dbReference type="SUPFAM" id="SSF64356">
    <property type="entry name" value="SNARE-like"/>
    <property type="match status" value="1"/>
</dbReference>
<dbReference type="Proteomes" id="UP000188354">
    <property type="component" value="Chromosome LG03"/>
</dbReference>
<dbReference type="AlphaFoldDB" id="A0A4P1RQ88"/>
<dbReference type="PANTHER" id="PTHR31718">
    <property type="entry name" value="PLAT DOMAIN-CONTAINING PROTEIN"/>
    <property type="match status" value="1"/>
</dbReference>
<dbReference type="EMBL" id="CM007363">
    <property type="protein sequence ID" value="OIW15827.1"/>
    <property type="molecule type" value="Genomic_DNA"/>
</dbReference>
<dbReference type="Gene3D" id="3.30.450.60">
    <property type="match status" value="1"/>
</dbReference>
<reference evidence="1 2" key="1">
    <citation type="journal article" date="2017" name="Plant Biotechnol. J.">
        <title>A comprehensive draft genome sequence for lupin (Lupinus angustifolius), an emerging health food: insights into plant-microbe interactions and legume evolution.</title>
        <authorList>
            <person name="Hane J.K."/>
            <person name="Ming Y."/>
            <person name="Kamphuis L.G."/>
            <person name="Nelson M.N."/>
            <person name="Garg G."/>
            <person name="Atkins C.A."/>
            <person name="Bayer P.E."/>
            <person name="Bravo A."/>
            <person name="Bringans S."/>
            <person name="Cannon S."/>
            <person name="Edwards D."/>
            <person name="Foley R."/>
            <person name="Gao L.L."/>
            <person name="Harrison M.J."/>
            <person name="Huang W."/>
            <person name="Hurgobin B."/>
            <person name="Li S."/>
            <person name="Liu C.W."/>
            <person name="McGrath A."/>
            <person name="Morahan G."/>
            <person name="Murray J."/>
            <person name="Weller J."/>
            <person name="Jian J."/>
            <person name="Singh K.B."/>
        </authorList>
    </citation>
    <scope>NUCLEOTIDE SEQUENCE [LARGE SCALE GENOMIC DNA]</scope>
    <source>
        <strain evidence="2">cv. Tanjil</strain>
        <tissue evidence="1">Whole plant</tissue>
    </source>
</reference>
<dbReference type="FunFam" id="3.30.450.60:FF:000017">
    <property type="entry name" value="SNARE-like superfamily protein"/>
    <property type="match status" value="1"/>
</dbReference>
<dbReference type="SUPFAM" id="SSF49723">
    <property type="entry name" value="Lipase/lipooxygenase domain (PLAT/LH2 domain)"/>
    <property type="match status" value="1"/>
</dbReference>